<evidence type="ECO:0000256" key="1">
    <source>
        <dbReference type="SAM" id="Phobius"/>
    </source>
</evidence>
<dbReference type="EMBL" id="SLZR01000016">
    <property type="protein sequence ID" value="TCS38241.1"/>
    <property type="molecule type" value="Genomic_DNA"/>
</dbReference>
<organism evidence="3 4">
    <name type="scientific">Reinekea marinisedimentorum</name>
    <dbReference type="NCBI Taxonomy" id="230495"/>
    <lineage>
        <taxon>Bacteria</taxon>
        <taxon>Pseudomonadati</taxon>
        <taxon>Pseudomonadota</taxon>
        <taxon>Gammaproteobacteria</taxon>
        <taxon>Oceanospirillales</taxon>
        <taxon>Saccharospirillaceae</taxon>
        <taxon>Reinekea</taxon>
    </lineage>
</organism>
<dbReference type="PANTHER" id="PTHR46663">
    <property type="entry name" value="DIGUANYLATE CYCLASE DGCT-RELATED"/>
    <property type="match status" value="1"/>
</dbReference>
<dbReference type="SUPFAM" id="SSF55073">
    <property type="entry name" value="Nucleotide cyclase"/>
    <property type="match status" value="1"/>
</dbReference>
<evidence type="ECO:0000313" key="3">
    <source>
        <dbReference type="EMBL" id="TCS38241.1"/>
    </source>
</evidence>
<sequence length="551" mass="60967">MHLRAATVPERTTEQAAMKLRHFFIFTFCLIAIVPTTLFWLWPYSKALEFEIKEVEQRHLVIAKNMSGAFERYYHDVVGIFSILDSQSPEQMQSNEFRALLNSFNFSLVARVDNGDGSTKDCLFSNGIDCPQFFEPAILALAESTLSEGRVLSTVTEDQALQTGPVFVLARETADGLLLAYIATDYIVAMGKRVAFGEKGHAAIVDHQGNVLAHPNDGWIAERRNITAVSAVQKMLEGKTGVEQFFSPALKADMIAGYTSVPNALWGVMVPQPIIELESKAIAIDRDASLVILIGLGLALAISIPATLSLVRPLERLIKAIHVIEKQGSSVHLDWQPSVFVPKEIRELKTSFGSMVLSIEKSRKKISKLAYFDSITCLPNRSYFYKLAIKSMDAMSAEGRKGAILFIDLDGFKQVNDSYGHRAGDELLLLFSNRLRAHFSACVEDDALLAYYESLPENIPARLGGDEFAVLLGHTESREEIENRVHSLFNAIFSDYDLYGGVRVSLTGSAGIALFPEHGSVCNELLKLADVAMYQAKAAGKNQVHFYSIQK</sequence>
<feature type="domain" description="GGDEF" evidence="2">
    <location>
        <begin position="400"/>
        <end position="549"/>
    </location>
</feature>
<dbReference type="Gene3D" id="3.30.70.270">
    <property type="match status" value="1"/>
</dbReference>
<dbReference type="InterPro" id="IPR052163">
    <property type="entry name" value="DGC-Regulatory_Protein"/>
</dbReference>
<dbReference type="Proteomes" id="UP000295793">
    <property type="component" value="Unassembled WGS sequence"/>
</dbReference>
<dbReference type="Gene3D" id="3.30.450.20">
    <property type="entry name" value="PAS domain"/>
    <property type="match status" value="1"/>
</dbReference>
<keyword evidence="4" id="KW-1185">Reference proteome</keyword>
<accession>A0A4R3I0P7</accession>
<proteinExistence type="predicted"/>
<dbReference type="PANTHER" id="PTHR46663:SF2">
    <property type="entry name" value="GGDEF DOMAIN-CONTAINING PROTEIN"/>
    <property type="match status" value="1"/>
</dbReference>
<evidence type="ECO:0000313" key="4">
    <source>
        <dbReference type="Proteomes" id="UP000295793"/>
    </source>
</evidence>
<dbReference type="AlphaFoldDB" id="A0A4R3I0P7"/>
<dbReference type="PROSITE" id="PS50887">
    <property type="entry name" value="GGDEF"/>
    <property type="match status" value="1"/>
</dbReference>
<dbReference type="Pfam" id="PF00990">
    <property type="entry name" value="GGDEF"/>
    <property type="match status" value="1"/>
</dbReference>
<keyword evidence="1" id="KW-0472">Membrane</keyword>
<dbReference type="NCBIfam" id="TIGR00254">
    <property type="entry name" value="GGDEF"/>
    <property type="match status" value="1"/>
</dbReference>
<dbReference type="SMART" id="SM00267">
    <property type="entry name" value="GGDEF"/>
    <property type="match status" value="1"/>
</dbReference>
<dbReference type="CDD" id="cd01949">
    <property type="entry name" value="GGDEF"/>
    <property type="match status" value="1"/>
</dbReference>
<evidence type="ECO:0000259" key="2">
    <source>
        <dbReference type="PROSITE" id="PS50887"/>
    </source>
</evidence>
<comment type="caution">
    <text evidence="3">The sequence shown here is derived from an EMBL/GenBank/DDBJ whole genome shotgun (WGS) entry which is preliminary data.</text>
</comment>
<protein>
    <submittedName>
        <fullName evidence="3">Diguanylate cyclase (GGDEF)-like protein</fullName>
    </submittedName>
</protein>
<dbReference type="OrthoDB" id="9812260at2"/>
<dbReference type="InterPro" id="IPR043128">
    <property type="entry name" value="Rev_trsase/Diguanyl_cyclase"/>
</dbReference>
<keyword evidence="1" id="KW-0812">Transmembrane</keyword>
<dbReference type="CDD" id="cd18774">
    <property type="entry name" value="PDC2_HK_sensor"/>
    <property type="match status" value="1"/>
</dbReference>
<name>A0A4R3I0P7_9GAMM</name>
<dbReference type="InterPro" id="IPR029787">
    <property type="entry name" value="Nucleotide_cyclase"/>
</dbReference>
<feature type="transmembrane region" description="Helical" evidence="1">
    <location>
        <begin position="20"/>
        <end position="42"/>
    </location>
</feature>
<reference evidence="3 4" key="1">
    <citation type="submission" date="2019-03" db="EMBL/GenBank/DDBJ databases">
        <title>Genomic Encyclopedia of Archaeal and Bacterial Type Strains, Phase II (KMG-II): from individual species to whole genera.</title>
        <authorList>
            <person name="Goeker M."/>
        </authorList>
    </citation>
    <scope>NUCLEOTIDE SEQUENCE [LARGE SCALE GENOMIC DNA]</scope>
    <source>
        <strain evidence="3 4">DSM 15388</strain>
    </source>
</reference>
<keyword evidence="1" id="KW-1133">Transmembrane helix</keyword>
<dbReference type="InterPro" id="IPR000160">
    <property type="entry name" value="GGDEF_dom"/>
</dbReference>
<gene>
    <name evidence="3" type="ORF">BCF53_11652</name>
</gene>